<evidence type="ECO:0000313" key="3">
    <source>
        <dbReference type="Proteomes" id="UP001603978"/>
    </source>
</evidence>
<keyword evidence="3" id="KW-1185">Reference proteome</keyword>
<reference evidence="2 3" key="1">
    <citation type="submission" date="2024-10" db="EMBL/GenBank/DDBJ databases">
        <authorList>
            <person name="Topkara A.R."/>
            <person name="Saygin H."/>
        </authorList>
    </citation>
    <scope>NUCLEOTIDE SEQUENCE [LARGE SCALE GENOMIC DNA]</scope>
    <source>
        <strain evidence="2 3">M3C6</strain>
    </source>
</reference>
<accession>A0ABW7AFJ1</accession>
<dbReference type="Proteomes" id="UP001603978">
    <property type="component" value="Unassembled WGS sequence"/>
</dbReference>
<evidence type="ECO:0000313" key="2">
    <source>
        <dbReference type="EMBL" id="MFG1705067.1"/>
    </source>
</evidence>
<gene>
    <name evidence="2" type="ORF">ACFLIM_17905</name>
</gene>
<evidence type="ECO:0008006" key="4">
    <source>
        <dbReference type="Google" id="ProtNLM"/>
    </source>
</evidence>
<organism evidence="2 3">
    <name type="scientific">Nonomuraea marmarensis</name>
    <dbReference type="NCBI Taxonomy" id="3351344"/>
    <lineage>
        <taxon>Bacteria</taxon>
        <taxon>Bacillati</taxon>
        <taxon>Actinomycetota</taxon>
        <taxon>Actinomycetes</taxon>
        <taxon>Streptosporangiales</taxon>
        <taxon>Streptosporangiaceae</taxon>
        <taxon>Nonomuraea</taxon>
    </lineage>
</organism>
<dbReference type="RefSeq" id="WP_393166706.1">
    <property type="nucleotide sequence ID" value="NZ_JBICRM010000009.1"/>
</dbReference>
<protein>
    <recommendedName>
        <fullName evidence="4">Neutral/alkaline non-lysosomal ceramidase, N-terminal</fullName>
    </recommendedName>
</protein>
<comment type="caution">
    <text evidence="2">The sequence shown here is derived from an EMBL/GenBank/DDBJ whole genome shotgun (WGS) entry which is preliminary data.</text>
</comment>
<name>A0ABW7AFJ1_9ACTN</name>
<feature type="region of interest" description="Disordered" evidence="1">
    <location>
        <begin position="1"/>
        <end position="20"/>
    </location>
</feature>
<sequence length="425" mass="44242">MRSGYGRSTLPTPPGTPLGGYAARTGTATGVLDELEVSVVTVGRLVWVVADLPYVHTDLAEAVRLAVLEVATGRDVWVSATHTHSGPETSCSADTSRTPARWLAEVPAAAAVAARAAVAGERDVELSVRRQRLSGVGGQRSGVRPLRTVPVDVLSFTTPAPPAAASEGVPGDASSTSGGAPCGVLVVLPVHPTVLGADNLLVSTDLAGAVRRALAERLGGPWVVVATGAAGDVSTRPHRRAQTPEECERLGTLVADSILRCLRKPARSIIPAHAAVQVRRVQVPLPPKPPGEPAVDRLEERLREAERGGDPAVIRTAWTALQAARLATGQPPPADPTCAVSVARIGPLSLVALGAEPYLDLAARLDRAVEGPAVLVGYTNGYLGYLPVREAYRHPEYEVLRSQVAPGGAEHVLAQATELIGKEHS</sequence>
<proteinExistence type="predicted"/>
<dbReference type="EMBL" id="JBICRM010000009">
    <property type="protein sequence ID" value="MFG1705067.1"/>
    <property type="molecule type" value="Genomic_DNA"/>
</dbReference>
<evidence type="ECO:0000256" key="1">
    <source>
        <dbReference type="SAM" id="MobiDB-lite"/>
    </source>
</evidence>